<dbReference type="RefSeq" id="XP_018285388.1">
    <property type="nucleotide sequence ID" value="XM_018441153.1"/>
</dbReference>
<protein>
    <submittedName>
        <fullName evidence="2">Uncharacterized protein</fullName>
    </submittedName>
</protein>
<evidence type="ECO:0000256" key="1">
    <source>
        <dbReference type="SAM" id="Phobius"/>
    </source>
</evidence>
<accession>A0A167K616</accession>
<dbReference type="GeneID" id="29002059"/>
<keyword evidence="3" id="KW-1185">Reference proteome</keyword>
<keyword evidence="1" id="KW-1133">Transmembrane helix</keyword>
<reference evidence="3" key="1">
    <citation type="submission" date="2015-06" db="EMBL/GenBank/DDBJ databases">
        <title>Expansion of signal transduction pathways in fungi by whole-genome duplication.</title>
        <authorList>
            <consortium name="DOE Joint Genome Institute"/>
            <person name="Corrochano L.M."/>
            <person name="Kuo A."/>
            <person name="Marcet-Houben M."/>
            <person name="Polaino S."/>
            <person name="Salamov A."/>
            <person name="Villalobos J.M."/>
            <person name="Alvarez M.I."/>
            <person name="Avalos J."/>
            <person name="Benito E.P."/>
            <person name="Benoit I."/>
            <person name="Burger G."/>
            <person name="Camino L.P."/>
            <person name="Canovas D."/>
            <person name="Cerda-Olmedo E."/>
            <person name="Cheng J.-F."/>
            <person name="Dominguez A."/>
            <person name="Elias M."/>
            <person name="Eslava A.P."/>
            <person name="Glaser F."/>
            <person name="Grimwood J."/>
            <person name="Gutierrez G."/>
            <person name="Heitman J."/>
            <person name="Henrissat B."/>
            <person name="Iturriaga E.A."/>
            <person name="Lang B.F."/>
            <person name="Lavin J.L."/>
            <person name="Lee S."/>
            <person name="Li W."/>
            <person name="Lindquist E."/>
            <person name="Lopez-Garcia S."/>
            <person name="Luque E.M."/>
            <person name="Marcos A.T."/>
            <person name="Martin J."/>
            <person name="McCluskey K."/>
            <person name="Medina H.R."/>
            <person name="Miralles-Duran A."/>
            <person name="Miyazaki A."/>
            <person name="Munoz-Torres E."/>
            <person name="Oguiza J.A."/>
            <person name="Ohm R."/>
            <person name="Olmedo M."/>
            <person name="Orejas M."/>
            <person name="Ortiz-Castellanos L."/>
            <person name="Pisabarro A.G."/>
            <person name="Rodriguez-Romero J."/>
            <person name="Ruiz-Herrera J."/>
            <person name="Ruiz-Vazquez R."/>
            <person name="Sanz C."/>
            <person name="Schackwitz W."/>
            <person name="Schmutz J."/>
            <person name="Shahriari M."/>
            <person name="Shelest E."/>
            <person name="Silva-Franco F."/>
            <person name="Soanes D."/>
            <person name="Syed K."/>
            <person name="Tagua V.G."/>
            <person name="Talbot N.J."/>
            <person name="Thon M."/>
            <person name="De vries R.P."/>
            <person name="Wiebenga A."/>
            <person name="Yadav J.S."/>
            <person name="Braun E.L."/>
            <person name="Baker S."/>
            <person name="Garre V."/>
            <person name="Horwitz B."/>
            <person name="Torres-Martinez S."/>
            <person name="Idnurm A."/>
            <person name="Herrera-Estrella A."/>
            <person name="Gabaldon T."/>
            <person name="Grigoriev I.V."/>
        </authorList>
    </citation>
    <scope>NUCLEOTIDE SEQUENCE [LARGE SCALE GENOMIC DNA]</scope>
    <source>
        <strain evidence="3">NRRL 1555(-)</strain>
    </source>
</reference>
<evidence type="ECO:0000313" key="2">
    <source>
        <dbReference type="EMBL" id="OAD67348.1"/>
    </source>
</evidence>
<keyword evidence="1" id="KW-0812">Transmembrane</keyword>
<feature type="transmembrane region" description="Helical" evidence="1">
    <location>
        <begin position="118"/>
        <end position="136"/>
    </location>
</feature>
<dbReference type="AlphaFoldDB" id="A0A167K616"/>
<proteinExistence type="predicted"/>
<dbReference type="EMBL" id="KV441024">
    <property type="protein sequence ID" value="OAD67348.1"/>
    <property type="molecule type" value="Genomic_DNA"/>
</dbReference>
<gene>
    <name evidence="2" type="ORF">PHYBLDRAFT_63651</name>
</gene>
<organism evidence="2 3">
    <name type="scientific">Phycomyces blakesleeanus (strain ATCC 8743b / DSM 1359 / FGSC 10004 / NBRC 33097 / NRRL 1555)</name>
    <dbReference type="NCBI Taxonomy" id="763407"/>
    <lineage>
        <taxon>Eukaryota</taxon>
        <taxon>Fungi</taxon>
        <taxon>Fungi incertae sedis</taxon>
        <taxon>Mucoromycota</taxon>
        <taxon>Mucoromycotina</taxon>
        <taxon>Mucoromycetes</taxon>
        <taxon>Mucorales</taxon>
        <taxon>Phycomycetaceae</taxon>
        <taxon>Phycomyces</taxon>
    </lineage>
</organism>
<keyword evidence="1" id="KW-0472">Membrane</keyword>
<dbReference type="Proteomes" id="UP000077315">
    <property type="component" value="Unassembled WGS sequence"/>
</dbReference>
<name>A0A167K616_PHYB8</name>
<evidence type="ECO:0000313" key="3">
    <source>
        <dbReference type="Proteomes" id="UP000077315"/>
    </source>
</evidence>
<sequence length="139" mass="16112">MNIHNCKSGAKLGIGQTQTHKMHSAKGGAVDRLIFVKSLYISRTKEKLDDLFEGYMNLLYSKDINLFESILKEYFFLWLYHYEEAYKLKVLSLLKLLLWIPHISKDGLRGNSLTFQQIVAITLAIIVRLLCFTSLFDSY</sequence>
<dbReference type="InParanoid" id="A0A167K616"/>
<dbReference type="VEuPathDB" id="FungiDB:PHYBLDRAFT_63651"/>